<protein>
    <recommendedName>
        <fullName evidence="4">FAST kinase leucine-rich domain-containing protein</fullName>
    </recommendedName>
</protein>
<dbReference type="EMBL" id="FNXT01000027">
    <property type="protein sequence ID" value="SZX59828.1"/>
    <property type="molecule type" value="Genomic_DNA"/>
</dbReference>
<sequence>MPCRPVHQTVSHSGVHVCAAGRRPGSSSSRRPQVDGPPTLGSTLAKNINSMLRDAESLPELADTVNEWGSSFDPIHTATAFYMAGRLAQREPAAAKPLLETLAGIWDSLLPDAGHQAMTNVLWACSKLRYSNPQLWSSTLTKYLAQLQHTGQEPVVGQQLSNTLYGLATIALANKGQVPGMIRSEVEAAVQQLAARMQVLVRHPQLEGVKVQEVANALWACAKLHINPGDAALNSMLQAMARPAMIEAATVQNTSNALWAVSELHQHCGWQPKVEQRVWHRLLDQQQIVRIADRDKPLGVASSLLALAWLATPAPSATAAAAGAAATAVFTQEFAAQCALPLLRGQVAQQLVRWEARQICCSMWACAKLGLKEASFLQRAGATAHKWALAAEPLDLFQAAYACTALQFKEQRLMLALLQRSKQHQQQQGKRGLSVKGRTDVAAAVGYAVAALDMRQLAGHVRELAANSGITRDSTVKRGNLNQLWEVHAWLLQHQLLDGQGLAGLLSQQQLEAGRAAAEAGNYEQQQQQ</sequence>
<feature type="region of interest" description="Disordered" evidence="1">
    <location>
        <begin position="1"/>
        <end position="40"/>
    </location>
</feature>
<organism evidence="2 3">
    <name type="scientific">Tetradesmus obliquus</name>
    <name type="common">Green alga</name>
    <name type="synonym">Acutodesmus obliquus</name>
    <dbReference type="NCBI Taxonomy" id="3088"/>
    <lineage>
        <taxon>Eukaryota</taxon>
        <taxon>Viridiplantae</taxon>
        <taxon>Chlorophyta</taxon>
        <taxon>core chlorophytes</taxon>
        <taxon>Chlorophyceae</taxon>
        <taxon>CS clade</taxon>
        <taxon>Sphaeropleales</taxon>
        <taxon>Scenedesmaceae</taxon>
        <taxon>Tetradesmus</taxon>
    </lineage>
</organism>
<evidence type="ECO:0000313" key="2">
    <source>
        <dbReference type="EMBL" id="SZX59828.1"/>
    </source>
</evidence>
<gene>
    <name evidence="2" type="ORF">BQ4739_LOCUS432</name>
</gene>
<evidence type="ECO:0000313" key="3">
    <source>
        <dbReference type="Proteomes" id="UP000256970"/>
    </source>
</evidence>
<accession>A0A383V2M9</accession>
<evidence type="ECO:0008006" key="4">
    <source>
        <dbReference type="Google" id="ProtNLM"/>
    </source>
</evidence>
<evidence type="ECO:0000256" key="1">
    <source>
        <dbReference type="SAM" id="MobiDB-lite"/>
    </source>
</evidence>
<keyword evidence="3" id="KW-1185">Reference proteome</keyword>
<reference evidence="2 3" key="1">
    <citation type="submission" date="2016-10" db="EMBL/GenBank/DDBJ databases">
        <authorList>
            <person name="Cai Z."/>
        </authorList>
    </citation>
    <scope>NUCLEOTIDE SEQUENCE [LARGE SCALE GENOMIC DNA]</scope>
</reference>
<dbReference type="AlphaFoldDB" id="A0A383V2M9"/>
<feature type="compositionally biased region" description="Low complexity" evidence="1">
    <location>
        <begin position="21"/>
        <end position="31"/>
    </location>
</feature>
<dbReference type="Proteomes" id="UP000256970">
    <property type="component" value="Unassembled WGS sequence"/>
</dbReference>
<name>A0A383V2M9_TETOB</name>
<proteinExistence type="predicted"/>